<evidence type="ECO:0000313" key="4">
    <source>
        <dbReference type="Proteomes" id="UP000305939"/>
    </source>
</evidence>
<reference evidence="3 4" key="1">
    <citation type="submission" date="2019-04" db="EMBL/GenBank/DDBJ databases">
        <title>Draft genome sequence of Robertkochia marina CC-AMO-30D.</title>
        <authorList>
            <person name="Hameed A."/>
            <person name="Lin S.-Y."/>
            <person name="Shahina M."/>
            <person name="Lai W.-A."/>
            <person name="Young C.-C."/>
        </authorList>
    </citation>
    <scope>NUCLEOTIDE SEQUENCE [LARGE SCALE GENOMIC DNA]</scope>
    <source>
        <strain evidence="3 4">CC-AMO-30D</strain>
    </source>
</reference>
<sequence length="270" mass="31185">MQLNRSIAFTASWKYTLLITLILGALISFIMIFLQPFDTYQHNAPNKNLLLSGYSLCIAIPILLLHIPELVWFKNQNSRWYLFNELILIFLGTAFMTILAFVYNTKMVNEYTISWGYLWDWLLTFGLPFVPFVIPIWAYLRFRFSDVTISLVTANTSSITITGENVNEQLQFAQEQFIFAKAQSNYVDVYLLNEKQQAEKHVLRSTLSGLVNQLSFAEQVHRSYLVNPEHILSLEGNTRKGAALLNHIEEPVPVSPKHFKGLKTYLQNRP</sequence>
<dbReference type="Proteomes" id="UP000305939">
    <property type="component" value="Unassembled WGS sequence"/>
</dbReference>
<feature type="domain" description="HTH LytTR-type" evidence="2">
    <location>
        <begin position="167"/>
        <end position="267"/>
    </location>
</feature>
<dbReference type="AlphaFoldDB" id="A0A4S3M4Y7"/>
<keyword evidence="4" id="KW-1185">Reference proteome</keyword>
<dbReference type="InterPro" id="IPR007492">
    <property type="entry name" value="LytTR_DNA-bd_dom"/>
</dbReference>
<evidence type="ECO:0000259" key="2">
    <source>
        <dbReference type="SMART" id="SM00850"/>
    </source>
</evidence>
<gene>
    <name evidence="3" type="ORF">E7Z59_02810</name>
</gene>
<feature type="transmembrane region" description="Helical" evidence="1">
    <location>
        <begin position="12"/>
        <end position="33"/>
    </location>
</feature>
<dbReference type="EMBL" id="SSMC01000001">
    <property type="protein sequence ID" value="THD69277.1"/>
    <property type="molecule type" value="Genomic_DNA"/>
</dbReference>
<feature type="transmembrane region" description="Helical" evidence="1">
    <location>
        <begin position="53"/>
        <end position="73"/>
    </location>
</feature>
<keyword evidence="1" id="KW-1133">Transmembrane helix</keyword>
<dbReference type="GO" id="GO:0003677">
    <property type="term" value="F:DNA binding"/>
    <property type="evidence" value="ECO:0007669"/>
    <property type="project" value="InterPro"/>
</dbReference>
<dbReference type="SMART" id="SM00850">
    <property type="entry name" value="LytTR"/>
    <property type="match status" value="1"/>
</dbReference>
<dbReference type="RefSeq" id="WP_136334767.1">
    <property type="nucleotide sequence ID" value="NZ_QXMP01000001.1"/>
</dbReference>
<name>A0A4S3M4Y7_9FLAO</name>
<dbReference type="OrthoDB" id="1118393at2"/>
<evidence type="ECO:0000313" key="3">
    <source>
        <dbReference type="EMBL" id="THD69277.1"/>
    </source>
</evidence>
<proteinExistence type="predicted"/>
<keyword evidence="1" id="KW-0812">Transmembrane</keyword>
<keyword evidence="1" id="KW-0472">Membrane</keyword>
<dbReference type="Pfam" id="PF04397">
    <property type="entry name" value="LytTR"/>
    <property type="match status" value="1"/>
</dbReference>
<feature type="transmembrane region" description="Helical" evidence="1">
    <location>
        <begin position="80"/>
        <end position="101"/>
    </location>
</feature>
<comment type="caution">
    <text evidence="3">The sequence shown here is derived from an EMBL/GenBank/DDBJ whole genome shotgun (WGS) entry which is preliminary data.</text>
</comment>
<feature type="transmembrane region" description="Helical" evidence="1">
    <location>
        <begin position="121"/>
        <end position="140"/>
    </location>
</feature>
<accession>A0A4S3M4Y7</accession>
<evidence type="ECO:0000256" key="1">
    <source>
        <dbReference type="SAM" id="Phobius"/>
    </source>
</evidence>
<dbReference type="Gene3D" id="2.40.50.1020">
    <property type="entry name" value="LytTr DNA-binding domain"/>
    <property type="match status" value="1"/>
</dbReference>
<protein>
    <submittedName>
        <fullName evidence="3">LytTR family transcriptional regulator</fullName>
    </submittedName>
</protein>
<organism evidence="3 4">
    <name type="scientific">Robertkochia marina</name>
    <dbReference type="NCBI Taxonomy" id="1227945"/>
    <lineage>
        <taxon>Bacteria</taxon>
        <taxon>Pseudomonadati</taxon>
        <taxon>Bacteroidota</taxon>
        <taxon>Flavobacteriia</taxon>
        <taxon>Flavobacteriales</taxon>
        <taxon>Flavobacteriaceae</taxon>
        <taxon>Robertkochia</taxon>
    </lineage>
</organism>